<keyword evidence="2" id="KW-0731">Sigma factor</keyword>
<dbReference type="AlphaFoldDB" id="A0A0F9IVZ0"/>
<proteinExistence type="predicted"/>
<keyword evidence="4" id="KW-0804">Transcription</keyword>
<feature type="domain" description="RNA polymerase sigma-70" evidence="5">
    <location>
        <begin position="56"/>
        <end position="69"/>
    </location>
</feature>
<sequence>MSGGTGFFDKADILERLTRKDDPKVRDQLILDLQPLVKALYRKHFWFIRSHELREDLLSVGLIGLIVGIDKFDISRSKGFLLYLSFSILRPMRRFVESDNQISFSVGVYEKIKKVKVLIQANKDITPREIAKHVGIHERTAHLYASWVRGEGFAFSRDAESFSHKIGKAMTSNPTQRSELERLEIEEIIQHYADNSIKDSRAKEIFLDSFGMLSGDKPETLQHWASIFNLSKQRIEQIRNRVIREFQSYTTAKGMN</sequence>
<evidence type="ECO:0000259" key="5">
    <source>
        <dbReference type="PROSITE" id="PS00715"/>
    </source>
</evidence>
<protein>
    <recommendedName>
        <fullName evidence="5">RNA polymerase sigma-70 domain-containing protein</fullName>
    </recommendedName>
</protein>
<reference evidence="6" key="1">
    <citation type="journal article" date="2015" name="Nature">
        <title>Complex archaea that bridge the gap between prokaryotes and eukaryotes.</title>
        <authorList>
            <person name="Spang A."/>
            <person name="Saw J.H."/>
            <person name="Jorgensen S.L."/>
            <person name="Zaremba-Niedzwiedzka K."/>
            <person name="Martijn J."/>
            <person name="Lind A.E."/>
            <person name="van Eijk R."/>
            <person name="Schleper C."/>
            <person name="Guy L."/>
            <person name="Ettema T.J."/>
        </authorList>
    </citation>
    <scope>NUCLEOTIDE SEQUENCE</scope>
</reference>
<dbReference type="Gene3D" id="1.10.10.10">
    <property type="entry name" value="Winged helix-like DNA-binding domain superfamily/Winged helix DNA-binding domain"/>
    <property type="match status" value="1"/>
</dbReference>
<dbReference type="InterPro" id="IPR036388">
    <property type="entry name" value="WH-like_DNA-bd_sf"/>
</dbReference>
<evidence type="ECO:0000256" key="3">
    <source>
        <dbReference type="ARBA" id="ARBA00023125"/>
    </source>
</evidence>
<evidence type="ECO:0000313" key="6">
    <source>
        <dbReference type="EMBL" id="KKM61564.1"/>
    </source>
</evidence>
<dbReference type="PANTHER" id="PTHR30603:SF47">
    <property type="entry name" value="RNA POLYMERASE SIGMA FACTOR SIGD, CHLOROPLASTIC"/>
    <property type="match status" value="1"/>
</dbReference>
<dbReference type="InterPro" id="IPR007627">
    <property type="entry name" value="RNA_pol_sigma70_r2"/>
</dbReference>
<dbReference type="NCBIfam" id="TIGR02937">
    <property type="entry name" value="sigma70-ECF"/>
    <property type="match status" value="1"/>
</dbReference>
<dbReference type="SUPFAM" id="SSF88946">
    <property type="entry name" value="Sigma2 domain of RNA polymerase sigma factors"/>
    <property type="match status" value="1"/>
</dbReference>
<comment type="caution">
    <text evidence="6">The sequence shown here is derived from an EMBL/GenBank/DDBJ whole genome shotgun (WGS) entry which is preliminary data.</text>
</comment>
<evidence type="ECO:0000256" key="2">
    <source>
        <dbReference type="ARBA" id="ARBA00023082"/>
    </source>
</evidence>
<dbReference type="InterPro" id="IPR050239">
    <property type="entry name" value="Sigma-70_RNA_pol_init_factors"/>
</dbReference>
<keyword evidence="3" id="KW-0238">DNA-binding</keyword>
<evidence type="ECO:0000256" key="4">
    <source>
        <dbReference type="ARBA" id="ARBA00023163"/>
    </source>
</evidence>
<dbReference type="GO" id="GO:0006352">
    <property type="term" value="P:DNA-templated transcription initiation"/>
    <property type="evidence" value="ECO:0007669"/>
    <property type="project" value="InterPro"/>
</dbReference>
<dbReference type="Pfam" id="PF04542">
    <property type="entry name" value="Sigma70_r2"/>
    <property type="match status" value="1"/>
</dbReference>
<dbReference type="Gene3D" id="1.10.1740.10">
    <property type="match status" value="1"/>
</dbReference>
<dbReference type="EMBL" id="LAZR01011460">
    <property type="protein sequence ID" value="KKM61564.1"/>
    <property type="molecule type" value="Genomic_DNA"/>
</dbReference>
<dbReference type="InterPro" id="IPR000943">
    <property type="entry name" value="RNA_pol_sigma70"/>
</dbReference>
<dbReference type="GO" id="GO:0016987">
    <property type="term" value="F:sigma factor activity"/>
    <property type="evidence" value="ECO:0007669"/>
    <property type="project" value="UniProtKB-KW"/>
</dbReference>
<evidence type="ECO:0000256" key="1">
    <source>
        <dbReference type="ARBA" id="ARBA00023015"/>
    </source>
</evidence>
<organism evidence="6">
    <name type="scientific">marine sediment metagenome</name>
    <dbReference type="NCBI Taxonomy" id="412755"/>
    <lineage>
        <taxon>unclassified sequences</taxon>
        <taxon>metagenomes</taxon>
        <taxon>ecological metagenomes</taxon>
    </lineage>
</organism>
<dbReference type="PANTHER" id="PTHR30603">
    <property type="entry name" value="RNA POLYMERASE SIGMA FACTOR RPO"/>
    <property type="match status" value="1"/>
</dbReference>
<name>A0A0F9IVZ0_9ZZZZ</name>
<accession>A0A0F9IVZ0</accession>
<keyword evidence="1" id="KW-0805">Transcription regulation</keyword>
<dbReference type="PROSITE" id="PS00715">
    <property type="entry name" value="SIGMA70_1"/>
    <property type="match status" value="1"/>
</dbReference>
<dbReference type="InterPro" id="IPR013325">
    <property type="entry name" value="RNA_pol_sigma_r2"/>
</dbReference>
<gene>
    <name evidence="6" type="ORF">LCGC14_1530430</name>
</gene>
<dbReference type="InterPro" id="IPR014284">
    <property type="entry name" value="RNA_pol_sigma-70_dom"/>
</dbReference>
<dbReference type="GO" id="GO:0003677">
    <property type="term" value="F:DNA binding"/>
    <property type="evidence" value="ECO:0007669"/>
    <property type="project" value="UniProtKB-KW"/>
</dbReference>